<organism evidence="6 7">
    <name type="scientific">Seminavis robusta</name>
    <dbReference type="NCBI Taxonomy" id="568900"/>
    <lineage>
        <taxon>Eukaryota</taxon>
        <taxon>Sar</taxon>
        <taxon>Stramenopiles</taxon>
        <taxon>Ochrophyta</taxon>
        <taxon>Bacillariophyta</taxon>
        <taxon>Bacillariophyceae</taxon>
        <taxon>Bacillariophycidae</taxon>
        <taxon>Naviculales</taxon>
        <taxon>Naviculaceae</taxon>
        <taxon>Seminavis</taxon>
    </lineage>
</organism>
<comment type="caution">
    <text evidence="6">The sequence shown here is derived from an EMBL/GenBank/DDBJ whole genome shotgun (WGS) entry which is preliminary data.</text>
</comment>
<keyword evidence="3" id="KW-0064">Aspartyl protease</keyword>
<reference evidence="6" key="1">
    <citation type="submission" date="2020-06" db="EMBL/GenBank/DDBJ databases">
        <authorList>
            <consortium name="Plant Systems Biology data submission"/>
        </authorList>
    </citation>
    <scope>NUCLEOTIDE SEQUENCE</scope>
    <source>
        <strain evidence="6">D6</strain>
    </source>
</reference>
<sequence length="237" mass="25581">MSDHEDEAMARSAQMAADMQLAYELQAQQEQEGAIQQHLAQSTNEVAANSSILGGGTSFSAGAAAANPLASLGNMFSSNTRNRNHSLLDDGSSSMESNGSLLYVPCEVNHRMVEMMVDSGSQTSVLSSSMMRKLKLQKRLNTRFQGVAAGVGAARILGRIENCPVQIGAGVEFNLFFLVIDVPHDMMILGIDQMRRFKCMIDLEKNVLIFGGQGGVEVPFLPPDQNHANAREQCSIS</sequence>
<gene>
    <name evidence="6" type="ORF">SEMRO_1608_G285710.1</name>
</gene>
<proteinExistence type="inferred from homology"/>
<feature type="domain" description="Aspartic peptidase DDI1-type" evidence="5">
    <location>
        <begin position="100"/>
        <end position="202"/>
    </location>
</feature>
<evidence type="ECO:0000256" key="3">
    <source>
        <dbReference type="ARBA" id="ARBA00022750"/>
    </source>
</evidence>
<dbReference type="InterPro" id="IPR019103">
    <property type="entry name" value="Peptidase_aspartic_DDI1-type"/>
</dbReference>
<evidence type="ECO:0000259" key="5">
    <source>
        <dbReference type="Pfam" id="PF09668"/>
    </source>
</evidence>
<dbReference type="InterPro" id="IPR021109">
    <property type="entry name" value="Peptidase_aspartic_dom_sf"/>
</dbReference>
<dbReference type="GO" id="GO:0004190">
    <property type="term" value="F:aspartic-type endopeptidase activity"/>
    <property type="evidence" value="ECO:0007669"/>
    <property type="project" value="UniProtKB-KW"/>
</dbReference>
<evidence type="ECO:0000256" key="2">
    <source>
        <dbReference type="ARBA" id="ARBA00022670"/>
    </source>
</evidence>
<accession>A0A9N8HW72</accession>
<dbReference type="Pfam" id="PF09668">
    <property type="entry name" value="Asp_protease"/>
    <property type="match status" value="1"/>
</dbReference>
<keyword evidence="2" id="KW-0645">Protease</keyword>
<dbReference type="OrthoDB" id="1047367at2759"/>
<evidence type="ECO:0000256" key="1">
    <source>
        <dbReference type="ARBA" id="ARBA00009136"/>
    </source>
</evidence>
<name>A0A9N8HW72_9STRA</name>
<keyword evidence="4" id="KW-0378">Hydrolase</keyword>
<dbReference type="SUPFAM" id="SSF50630">
    <property type="entry name" value="Acid proteases"/>
    <property type="match status" value="1"/>
</dbReference>
<dbReference type="PANTHER" id="PTHR12917">
    <property type="entry name" value="ASPARTYL PROTEASE DDI-RELATED"/>
    <property type="match status" value="1"/>
</dbReference>
<dbReference type="AlphaFoldDB" id="A0A9N8HW72"/>
<dbReference type="EMBL" id="CAICTM010001606">
    <property type="protein sequence ID" value="CAB9524953.1"/>
    <property type="molecule type" value="Genomic_DNA"/>
</dbReference>
<evidence type="ECO:0000256" key="4">
    <source>
        <dbReference type="ARBA" id="ARBA00022801"/>
    </source>
</evidence>
<comment type="similarity">
    <text evidence="1">Belongs to the DDI1 family.</text>
</comment>
<protein>
    <submittedName>
        <fullName evidence="6">DDI1 homolog 2</fullName>
    </submittedName>
</protein>
<evidence type="ECO:0000313" key="6">
    <source>
        <dbReference type="EMBL" id="CAB9524953.1"/>
    </source>
</evidence>
<dbReference type="Proteomes" id="UP001153069">
    <property type="component" value="Unassembled WGS sequence"/>
</dbReference>
<evidence type="ECO:0000313" key="7">
    <source>
        <dbReference type="Proteomes" id="UP001153069"/>
    </source>
</evidence>
<dbReference type="Gene3D" id="2.40.70.10">
    <property type="entry name" value="Acid Proteases"/>
    <property type="match status" value="1"/>
</dbReference>
<keyword evidence="7" id="KW-1185">Reference proteome</keyword>
<dbReference type="PANTHER" id="PTHR12917:SF1">
    <property type="entry name" value="AT13091P"/>
    <property type="match status" value="1"/>
</dbReference>
<dbReference type="GO" id="GO:0006508">
    <property type="term" value="P:proteolysis"/>
    <property type="evidence" value="ECO:0007669"/>
    <property type="project" value="UniProtKB-KW"/>
</dbReference>